<reference evidence="9" key="6">
    <citation type="journal article" date="2015" name="Nat. Commun.">
        <title>RFX transcription factors are essential for hearing in mice.</title>
        <authorList>
            <person name="Elkon R."/>
            <person name="Milon B."/>
            <person name="Morrison L."/>
            <person name="Shah M."/>
            <person name="Vijayakumar S."/>
            <person name="Racherla M."/>
            <person name="Leitch C.C."/>
            <person name="Silipino L."/>
            <person name="Hadi S."/>
            <person name="Weiss-Gayet M."/>
            <person name="Barras E."/>
            <person name="Schmid C.D."/>
            <person name="Ait-Lounis A."/>
            <person name="Barnes A."/>
            <person name="Song Y."/>
            <person name="Eisenman D.J."/>
            <person name="Eliyahu E."/>
            <person name="Frolenkov G.I."/>
            <person name="Strome S.E."/>
            <person name="Durand B."/>
            <person name="Zaghloul N.A."/>
            <person name="Jones S.M."/>
            <person name="Reith W."/>
            <person name="Hertzano R."/>
        </authorList>
    </citation>
    <scope>NUCLEOTIDE SEQUENCE</scope>
    <source>
        <strain evidence="9">Singapore</strain>
    </source>
</reference>
<reference evidence="9" key="1">
    <citation type="journal article" date="2005" name="Genome Res.">
        <title>The zebrafish gene map defines ancestral vertebrate chromosomes.</title>
        <authorList>
            <person name="Woods I.G."/>
            <person name="Wilson C."/>
            <person name="Friedlander B."/>
            <person name="Chang P."/>
            <person name="Reyes D.K."/>
            <person name="Nix R."/>
            <person name="Kelly P.D."/>
            <person name="Chu F."/>
            <person name="Postlethwait J.H."/>
            <person name="Talbot W.S."/>
        </authorList>
    </citation>
    <scope>NUCLEOTIDE SEQUENCE</scope>
    <source>
        <strain evidence="9">Singapore</strain>
    </source>
</reference>
<dbReference type="AlphaFoldDB" id="A4QNZ2"/>
<accession>A4QNZ2</accession>
<dbReference type="GO" id="GO:0006974">
    <property type="term" value="P:DNA damage response"/>
    <property type="evidence" value="ECO:0000318"/>
    <property type="project" value="GO_Central"/>
</dbReference>
<comment type="subcellular location">
    <subcellularLocation>
        <location evidence="1">Nucleus</location>
    </subcellularLocation>
</comment>
<dbReference type="GO" id="GO:0043240">
    <property type="term" value="C:Fanconi anaemia nuclear complex"/>
    <property type="evidence" value="ECO:0000318"/>
    <property type="project" value="GO_Central"/>
</dbReference>
<dbReference type="EMBL" id="BC139581">
    <property type="protein sequence ID" value="AAI39582.1"/>
    <property type="molecule type" value="mRNA"/>
</dbReference>
<comment type="function">
    <text evidence="5">DNA repair protein that may operate in a postreplication repair or a cell cycle checkpoint function. May be implicated in interstrand DNA cross-link repair and in the maintenance of normal chromosome stability.</text>
</comment>
<evidence type="ECO:0000256" key="5">
    <source>
        <dbReference type="ARBA" id="ARBA00059878"/>
    </source>
</evidence>
<evidence type="ECO:0000313" key="10">
    <source>
        <dbReference type="ZFIN" id="ZDB-GENE-060306-3"/>
    </source>
</evidence>
<dbReference type="PANTHER" id="PTHR14449:SF2">
    <property type="entry name" value="FANCONI ANEMIA GROUP F PROTEIN"/>
    <property type="match status" value="1"/>
</dbReference>
<keyword evidence="3" id="KW-0234">DNA repair</keyword>
<dbReference type="Proteomes" id="UP000000437">
    <property type="component" value="Chromosome 25"/>
</dbReference>
<keyword evidence="4" id="KW-0539">Nucleus</keyword>
<name>A4QNZ2_DANRE</name>
<dbReference type="CTD" id="2188"/>
<evidence type="ECO:0000256" key="2">
    <source>
        <dbReference type="ARBA" id="ARBA00022763"/>
    </source>
</evidence>
<dbReference type="Gene3D" id="1.25.40.490">
    <property type="match status" value="1"/>
</dbReference>
<dbReference type="PANTHER" id="PTHR14449">
    <property type="entry name" value="FANCONI ANEMIA GROUP F PROTEIN FANCF"/>
    <property type="match status" value="1"/>
</dbReference>
<dbReference type="RefSeq" id="NP_001038699.2">
    <property type="nucleotide sequence ID" value="NM_001045234.2"/>
</dbReference>
<evidence type="ECO:0000313" key="8">
    <source>
        <dbReference type="Proteomes" id="UP000000437"/>
    </source>
</evidence>
<reference evidence="9" key="8">
    <citation type="journal article" date="2018" name="PLoS Genet.">
        <title>Multiplexed CRISPR/Cas9-mediated knockout of 19 Fanconi anemia pathway genes in zebrafish revealed their roles in growth, sexual development and fertility.</title>
        <authorList>
            <person name="Ramanagoudr-Bhojappa R."/>
            <person name="Carrington B."/>
            <person name="Ramaswami M."/>
            <person name="Bishop K."/>
            <person name="Robbins G.M."/>
            <person name="Jones M."/>
            <person name="Harper U."/>
            <person name="Frederickson S.C."/>
            <person name="Kimble D.C."/>
            <person name="Sood R."/>
            <person name="Chandrasekharappa S.C."/>
        </authorList>
    </citation>
    <scope>NUCLEOTIDE SEQUENCE</scope>
    <source>
        <strain evidence="9">Singapore</strain>
    </source>
</reference>
<evidence type="ECO:0000256" key="4">
    <source>
        <dbReference type="ARBA" id="ARBA00023242"/>
    </source>
</evidence>
<protein>
    <recommendedName>
        <fullName evidence="6">Fanconi anemia group F protein</fullName>
    </recommendedName>
</protein>
<reference evidence="9" key="9">
    <citation type="journal article" date="2022" name="BMC Genom Data">
        <title>Comparative transcriptome analysis of heat-induced domesticated zebrafish during gonadal differentiation.</title>
        <authorList>
            <person name="Wang C."/>
            <person name="Chen X."/>
            <person name="Dai Y."/>
            <person name="Zhang Y."/>
            <person name="Sun Y."/>
            <person name="Cui X."/>
        </authorList>
    </citation>
    <scope>NUCLEOTIDE SEQUENCE</scope>
    <source>
        <strain evidence="9">Singapore</strain>
    </source>
</reference>
<keyword evidence="8" id="KW-1185">Reference proteome</keyword>
<evidence type="ECO:0000256" key="1">
    <source>
        <dbReference type="ARBA" id="ARBA00004123"/>
    </source>
</evidence>
<dbReference type="FunFam" id="1.25.40.490:FF:000001">
    <property type="entry name" value="Fanconi anemia, complementation group F"/>
    <property type="match status" value="1"/>
</dbReference>
<evidence type="ECO:0000313" key="7">
    <source>
        <dbReference type="EMBL" id="AAI39582.1"/>
    </source>
</evidence>
<dbReference type="AGR" id="ZFIN:ZDB-GENE-060306-3"/>
<organism evidence="7">
    <name type="scientific">Danio rerio</name>
    <name type="common">Zebrafish</name>
    <name type="synonym">Brachydanio rerio</name>
    <dbReference type="NCBI Taxonomy" id="7955"/>
    <lineage>
        <taxon>Eukaryota</taxon>
        <taxon>Metazoa</taxon>
        <taxon>Chordata</taxon>
        <taxon>Craniata</taxon>
        <taxon>Vertebrata</taxon>
        <taxon>Euteleostomi</taxon>
        <taxon>Actinopterygii</taxon>
        <taxon>Neopterygii</taxon>
        <taxon>Teleostei</taxon>
        <taxon>Ostariophysi</taxon>
        <taxon>Cypriniformes</taxon>
        <taxon>Danionidae</taxon>
        <taxon>Danioninae</taxon>
        <taxon>Danio</taxon>
    </lineage>
</organism>
<dbReference type="KEGG" id="dre:692250"/>
<reference evidence="9" key="10">
    <citation type="submission" date="2025-04" db="UniProtKB">
        <authorList>
            <consortium name="RefSeq"/>
        </authorList>
    </citation>
    <scope>IDENTIFICATION</scope>
    <source>
        <strain evidence="9">Singapore</strain>
    </source>
</reference>
<reference evidence="9" key="4">
    <citation type="journal article" date="2009" name="Mutat. Res.">
        <title>The Fanconi anemia/BRCA gene network in zebrafish: embryonic expression and comparative genomics.</title>
        <authorList>
            <person name="Titus T.A."/>
            <person name="Yan Y.L."/>
            <person name="Wilson C."/>
            <person name="Starks A.M."/>
            <person name="Frohnmayer J.D."/>
            <person name="Bremiller R.A."/>
            <person name="Canestro C."/>
            <person name="Rodriguez-Mari A."/>
            <person name="He X."/>
            <person name="Postlethwait J.H."/>
        </authorList>
    </citation>
    <scope>NUCLEOTIDE SEQUENCE</scope>
    <source>
        <strain evidence="9">Singapore</strain>
    </source>
</reference>
<dbReference type="ZFIN" id="ZDB-GENE-060306-3">
    <property type="gene designation" value="fancf"/>
</dbReference>
<keyword evidence="2" id="KW-0227">DNA damage</keyword>
<dbReference type="InterPro" id="IPR035428">
    <property type="entry name" value="FANCF"/>
</dbReference>
<reference evidence="8" key="5">
    <citation type="journal article" date="2013" name="Nature">
        <title>The zebrafish reference genome sequence and its relationship to the human genome.</title>
        <authorList>
            <consortium name="Genome Reference Consortium Zebrafish"/>
            <person name="Howe K."/>
            <person name="Clark M.D."/>
            <person name="Torroja C.F."/>
            <person name="Torrance J."/>
            <person name="Berthelot C."/>
            <person name="Muffato M."/>
            <person name="Collins J.E."/>
            <person name="Humphray S."/>
            <person name="McLaren K."/>
            <person name="Matthews L."/>
            <person name="McLaren S."/>
            <person name="Sealy I."/>
            <person name="Caccamo M."/>
            <person name="Churcher C."/>
            <person name="Scott C."/>
            <person name="Barrett J.C."/>
            <person name="Koch R."/>
            <person name="Rauch G.J."/>
            <person name="White S."/>
            <person name="Chow W."/>
            <person name="Kilian B."/>
            <person name="Quintais L.T."/>
            <person name="Guerra-Assuncao J.A."/>
            <person name="Zhou Y."/>
            <person name="Gu Y."/>
            <person name="Yen J."/>
            <person name="Vogel J.H."/>
            <person name="Eyre T."/>
            <person name="Redmond S."/>
            <person name="Banerjee R."/>
            <person name="Chi J."/>
            <person name="Fu B."/>
            <person name="Langley E."/>
            <person name="Maguire S.F."/>
            <person name="Laird G.K."/>
            <person name="Lloyd D."/>
            <person name="Kenyon E."/>
            <person name="Donaldson S."/>
            <person name="Sehra H."/>
            <person name="Almeida-King J."/>
            <person name="Loveland J."/>
            <person name="Trevanion S."/>
            <person name="Jones M."/>
            <person name="Quail M."/>
            <person name="Willey D."/>
            <person name="Hunt A."/>
            <person name="Burton J."/>
            <person name="Sims S."/>
            <person name="McLay K."/>
            <person name="Plumb B."/>
            <person name="Davis J."/>
            <person name="Clee C."/>
            <person name="Oliver K."/>
            <person name="Clark R."/>
            <person name="Riddle C."/>
            <person name="Elliot D."/>
            <person name="Eliott D."/>
            <person name="Threadgold G."/>
            <person name="Harden G."/>
            <person name="Ware D."/>
            <person name="Begum S."/>
            <person name="Mortimore B."/>
            <person name="Mortimer B."/>
            <person name="Kerry G."/>
            <person name="Heath P."/>
            <person name="Phillimore B."/>
            <person name="Tracey A."/>
            <person name="Corby N."/>
            <person name="Dunn M."/>
            <person name="Johnson C."/>
            <person name="Wood J."/>
            <person name="Clark S."/>
            <person name="Pelan S."/>
            <person name="Griffiths G."/>
            <person name="Smith M."/>
            <person name="Glithero R."/>
            <person name="Howden P."/>
            <person name="Barker N."/>
            <person name="Lloyd C."/>
            <person name="Stevens C."/>
            <person name="Harley J."/>
            <person name="Holt K."/>
            <person name="Panagiotidis G."/>
            <person name="Lovell J."/>
            <person name="Beasley H."/>
            <person name="Henderson C."/>
            <person name="Gordon D."/>
            <person name="Auger K."/>
            <person name="Wright D."/>
            <person name="Collins J."/>
            <person name="Raisen C."/>
            <person name="Dyer L."/>
            <person name="Leung K."/>
            <person name="Robertson L."/>
            <person name="Ambridge K."/>
            <person name="Leongamornlert D."/>
            <person name="McGuire S."/>
            <person name="Gilderthorp R."/>
            <person name="Griffiths C."/>
            <person name="Manthravadi D."/>
            <person name="Nichol S."/>
            <person name="Barker G."/>
            <person name="Whitehead S."/>
            <person name="Kay M."/>
            <person name="Brown J."/>
            <person name="Murnane C."/>
            <person name="Gray E."/>
            <person name="Humphries M."/>
            <person name="Sycamore N."/>
            <person name="Barker D."/>
            <person name="Saunders D."/>
            <person name="Wallis J."/>
            <person name="Babbage A."/>
            <person name="Hammond S."/>
            <person name="Mashreghi-Mohammadi M."/>
            <person name="Barr L."/>
            <person name="Martin S."/>
            <person name="Wray P."/>
            <person name="Ellington A."/>
            <person name="Matthews N."/>
            <person name="Ellwood M."/>
            <person name="Woodmansey R."/>
            <person name="Clark G."/>
            <person name="Cooper J."/>
            <person name="Cooper J."/>
            <person name="Tromans A."/>
            <person name="Grafham D."/>
            <person name="Skuce C."/>
            <person name="Pandian R."/>
            <person name="Andrews R."/>
            <person name="Harrison E."/>
            <person name="Kimberley A."/>
            <person name="Garnett J."/>
            <person name="Fosker N."/>
            <person name="Hall R."/>
            <person name="Garner P."/>
            <person name="Kelly D."/>
            <person name="Bird C."/>
            <person name="Palmer S."/>
            <person name="Gehring I."/>
            <person name="Berger A."/>
            <person name="Dooley C.M."/>
            <person name="Ersan-Urun Z."/>
            <person name="Eser C."/>
            <person name="Geiger H."/>
            <person name="Geisler M."/>
            <person name="Karotki L."/>
            <person name="Kirn A."/>
            <person name="Konantz J."/>
            <person name="Konantz M."/>
            <person name="Oberlander M."/>
            <person name="Rudolph-Geiger S."/>
            <person name="Teucke M."/>
            <person name="Lanz C."/>
            <person name="Raddatz G."/>
            <person name="Osoegawa K."/>
            <person name="Zhu B."/>
            <person name="Rapp A."/>
            <person name="Widaa S."/>
            <person name="Langford C."/>
            <person name="Yang F."/>
            <person name="Schuster S.C."/>
            <person name="Carter N.P."/>
            <person name="Harrow J."/>
            <person name="Ning Z."/>
            <person name="Herrero J."/>
            <person name="Searle S.M."/>
            <person name="Enright A."/>
            <person name="Geisler R."/>
            <person name="Plasterk R.H."/>
            <person name="Lee C."/>
            <person name="Westerfield M."/>
            <person name="de Jong P.J."/>
            <person name="Zon L.I."/>
            <person name="Postlethwait J.H."/>
            <person name="Nusslein-Volhard C."/>
            <person name="Hubbard T.J."/>
            <person name="Roest Crollius H."/>
            <person name="Rogers J."/>
            <person name="Stemple D.L."/>
        </authorList>
    </citation>
    <scope>NUCLEOTIDE SEQUENCE [LARGE SCALE GENOMIC DNA]</scope>
</reference>
<dbReference type="Pfam" id="PF11107">
    <property type="entry name" value="FANCF"/>
    <property type="match status" value="1"/>
</dbReference>
<evidence type="ECO:0000313" key="9">
    <source>
        <dbReference type="RefSeq" id="NP_001038699.2"/>
    </source>
</evidence>
<evidence type="ECO:0000256" key="6">
    <source>
        <dbReference type="ARBA" id="ARBA00070110"/>
    </source>
</evidence>
<reference evidence="9" key="7">
    <citation type="journal article" date="2016" name="BMC Genomics">
        <title>Gene evolution and gene expression after whole genome duplication in fish: the PhyloFish database.</title>
        <authorList>
            <person name="Pasquier J."/>
            <person name="Cabau C."/>
            <person name="Nguyen T."/>
            <person name="Jouanno E."/>
            <person name="Severac D."/>
            <person name="Braasch I."/>
            <person name="Journot L."/>
            <person name="Pontarotti P."/>
            <person name="Klopp C."/>
            <person name="Postlethwait J.H."/>
            <person name="Guiguen Y."/>
            <person name="Bobe J."/>
        </authorList>
    </citation>
    <scope>NUCLEOTIDE SEQUENCE</scope>
    <source>
        <strain evidence="9">Singapore</strain>
    </source>
</reference>
<sequence length="333" mass="37488">MEAVLRHLNNILELLAVSRTDRVREWDRPTTQRAFKWAEYCEQLHSRYQSNPTVRSSLESGLTDTNRRLKETFPSYSPVEFSELAQCQHKLIVYLLRNPSSPHFIIEMLFPDQNSPSQELLAAQNSLVTRKSAFSLLCCTVNRTSSYYGLQTEPEVRGKLLGKLLNSILARPGNEEHAKCLLDSVRCNSAGKVDGFYDVIAGALLCSSDESQRFIITWLKESDGGLNTFCSVISPEVCAVISRQSPEFRKLYWGALKQWASCLEYDVIESVWVTSEGAGSFDVLADRLRDLINSGESLKEETETALKALTLQDGDFSVKGVSVWTDLTLQLKL</sequence>
<proteinExistence type="evidence at transcript level"/>
<dbReference type="OrthoDB" id="6429998at2759"/>
<reference evidence="7" key="3">
    <citation type="submission" date="2007-04" db="EMBL/GenBank/DDBJ databases">
        <authorList>
            <consortium name="NIH - Zebrafish Gene Collection (ZGC) project"/>
        </authorList>
    </citation>
    <scope>NUCLEOTIDE SEQUENCE [LARGE SCALE MRNA]</scope>
    <source>
        <strain evidence="7">Singapore local strain</strain>
        <tissue evidence="7">Embryo</tissue>
    </source>
</reference>
<reference evidence="9" key="2">
    <citation type="journal article" date="2006" name="Gene">
        <title>The Fanconi anemia gene network is conserved from zebrafish to human.</title>
        <authorList>
            <person name="Titus T.A."/>
            <person name="Selvig D.R."/>
            <person name="Qin B."/>
            <person name="Wilson C."/>
            <person name="Starks A.M."/>
            <person name="Roe B.A."/>
            <person name="Postlethwait J.H."/>
        </authorList>
    </citation>
    <scope>NUCLEOTIDE SEQUENCE</scope>
    <source>
        <strain evidence="9">Singapore</strain>
    </source>
</reference>
<dbReference type="InterPro" id="IPR038505">
    <property type="entry name" value="FANCF_C_sf"/>
</dbReference>
<dbReference type="GO" id="GO:0036297">
    <property type="term" value="P:interstrand cross-link repair"/>
    <property type="evidence" value="ECO:0007669"/>
    <property type="project" value="InterPro"/>
</dbReference>
<gene>
    <name evidence="7 9 10" type="primary">fancf</name>
</gene>
<dbReference type="GeneID" id="692250"/>
<evidence type="ECO:0000256" key="3">
    <source>
        <dbReference type="ARBA" id="ARBA00023204"/>
    </source>
</evidence>